<organism evidence="1 2">
    <name type="scientific">Brevibacterium salitolerans</name>
    <dbReference type="NCBI Taxonomy" id="1403566"/>
    <lineage>
        <taxon>Bacteria</taxon>
        <taxon>Bacillati</taxon>
        <taxon>Actinomycetota</taxon>
        <taxon>Actinomycetes</taxon>
        <taxon>Micrococcales</taxon>
        <taxon>Brevibacteriaceae</taxon>
        <taxon>Brevibacterium</taxon>
    </lineage>
</organism>
<accession>A0ABN2X786</accession>
<gene>
    <name evidence="1" type="ORF">GCM10009823_32060</name>
</gene>
<dbReference type="EMBL" id="BAAAPZ010000019">
    <property type="protein sequence ID" value="GAA2106181.1"/>
    <property type="molecule type" value="Genomic_DNA"/>
</dbReference>
<dbReference type="Proteomes" id="UP001500984">
    <property type="component" value="Unassembled WGS sequence"/>
</dbReference>
<comment type="caution">
    <text evidence="1">The sequence shown here is derived from an EMBL/GenBank/DDBJ whole genome shotgun (WGS) entry which is preliminary data.</text>
</comment>
<evidence type="ECO:0000313" key="2">
    <source>
        <dbReference type="Proteomes" id="UP001500984"/>
    </source>
</evidence>
<evidence type="ECO:0000313" key="1">
    <source>
        <dbReference type="EMBL" id="GAA2106181.1"/>
    </source>
</evidence>
<keyword evidence="2" id="KW-1185">Reference proteome</keyword>
<proteinExistence type="predicted"/>
<protein>
    <submittedName>
        <fullName evidence="1">Uncharacterized protein</fullName>
    </submittedName>
</protein>
<reference evidence="1 2" key="1">
    <citation type="journal article" date="2019" name="Int. J. Syst. Evol. Microbiol.">
        <title>The Global Catalogue of Microorganisms (GCM) 10K type strain sequencing project: providing services to taxonomists for standard genome sequencing and annotation.</title>
        <authorList>
            <consortium name="The Broad Institute Genomics Platform"/>
            <consortium name="The Broad Institute Genome Sequencing Center for Infectious Disease"/>
            <person name="Wu L."/>
            <person name="Ma J."/>
        </authorList>
    </citation>
    <scope>NUCLEOTIDE SEQUENCE [LARGE SCALE GENOMIC DNA]</scope>
    <source>
        <strain evidence="1 2">JCM 15900</strain>
    </source>
</reference>
<sequence length="177" mass="18983">MAVGVVEELDGLTVAEGVGGTGGIPDDFEHLGRGCVHRAREDVADDTGRALGQTVRRCVTFCPGPQIEHGADAALLQFCGIRVRECVEGDGLYRTPVRTVAPEEVVYPPMSRRFGRDASGMHVPGPVVVVSCVTDVLSSLSGRCGCRRPLWTIGCSGAVQQYRRHVVLPARFSLLRP</sequence>
<name>A0ABN2X786_9MICO</name>